<dbReference type="EMBL" id="JAOQKE010000001">
    <property type="protein sequence ID" value="MCU6724035.1"/>
    <property type="molecule type" value="Genomic_DNA"/>
</dbReference>
<organism evidence="1 2">
    <name type="scientific">Muricoprocola aceti</name>
    <dbReference type="NCBI Taxonomy" id="2981772"/>
    <lineage>
        <taxon>Bacteria</taxon>
        <taxon>Bacillati</taxon>
        <taxon>Bacillota</taxon>
        <taxon>Clostridia</taxon>
        <taxon>Lachnospirales</taxon>
        <taxon>Lachnospiraceae</taxon>
        <taxon>Muricoprocola</taxon>
    </lineage>
</organism>
<reference evidence="1 2" key="1">
    <citation type="journal article" date="2021" name="ISME Commun">
        <title>Automated analysis of genomic sequences facilitates high-throughput and comprehensive description of bacteria.</title>
        <authorList>
            <person name="Hitch T.C.A."/>
        </authorList>
    </citation>
    <scope>NUCLEOTIDE SEQUENCE [LARGE SCALE GENOMIC DNA]</scope>
    <source>
        <strain evidence="1 2">Sanger_29</strain>
    </source>
</reference>
<proteinExistence type="predicted"/>
<comment type="caution">
    <text evidence="1">The sequence shown here is derived from an EMBL/GenBank/DDBJ whole genome shotgun (WGS) entry which is preliminary data.</text>
</comment>
<keyword evidence="2" id="KW-1185">Reference proteome</keyword>
<dbReference type="Proteomes" id="UP001652338">
    <property type="component" value="Unassembled WGS sequence"/>
</dbReference>
<sequence>MSDLTATNCGCDNGCNSGCSSLFNNNGNCGCSIIWILLLLNICGGNGCGHSSCGCGENNNCLLILLLLLCCNGDCGLNF</sequence>
<name>A0ABT2SIC4_9FIRM</name>
<dbReference type="RefSeq" id="WP_117449056.1">
    <property type="nucleotide sequence ID" value="NZ_JAOQKE010000001.1"/>
</dbReference>
<accession>A0ABT2SIC4</accession>
<gene>
    <name evidence="1" type="ORF">OCV47_01465</name>
</gene>
<protein>
    <submittedName>
        <fullName evidence="1">Chorion class high-cysteine HCB protein 13</fullName>
    </submittedName>
</protein>
<evidence type="ECO:0000313" key="2">
    <source>
        <dbReference type="Proteomes" id="UP001652338"/>
    </source>
</evidence>
<evidence type="ECO:0000313" key="1">
    <source>
        <dbReference type="EMBL" id="MCU6724035.1"/>
    </source>
</evidence>